<dbReference type="AlphaFoldDB" id="A0A6J5YGM6"/>
<gene>
    <name evidence="1" type="ORF">UFOPK1392_00640</name>
</gene>
<protein>
    <submittedName>
        <fullName evidence="1">Unannotated protein</fullName>
    </submittedName>
</protein>
<evidence type="ECO:0000313" key="1">
    <source>
        <dbReference type="EMBL" id="CAB4322899.1"/>
    </source>
</evidence>
<name>A0A6J5YGM6_9ZZZZ</name>
<accession>A0A6J5YGM6</accession>
<reference evidence="1" key="1">
    <citation type="submission" date="2020-05" db="EMBL/GenBank/DDBJ databases">
        <authorList>
            <person name="Chiriac C."/>
            <person name="Salcher M."/>
            <person name="Ghai R."/>
            <person name="Kavagutti S V."/>
        </authorList>
    </citation>
    <scope>NUCLEOTIDE SEQUENCE</scope>
</reference>
<dbReference type="EMBL" id="CAEMXZ010000019">
    <property type="protein sequence ID" value="CAB4322899.1"/>
    <property type="molecule type" value="Genomic_DNA"/>
</dbReference>
<proteinExistence type="predicted"/>
<sequence length="139" mass="15130">MLPIADPVMEARSQQVGPEGVSALELTADTVRTWLIQREALRQTQVHDFPIFHPAILDPAERNWHNPVVDSCDAVLDQLADLATDLADDLGSIHGDQWYRSGTIAGGGSVTALEILDAAVVVGAENLRRIERILASIRN</sequence>
<organism evidence="1">
    <name type="scientific">freshwater metagenome</name>
    <dbReference type="NCBI Taxonomy" id="449393"/>
    <lineage>
        <taxon>unclassified sequences</taxon>
        <taxon>metagenomes</taxon>
        <taxon>ecological metagenomes</taxon>
    </lineage>
</organism>